<dbReference type="NCBIfam" id="TIGR03025">
    <property type="entry name" value="EPS_sugtrans"/>
    <property type="match status" value="1"/>
</dbReference>
<dbReference type="GO" id="GO:0016020">
    <property type="term" value="C:membrane"/>
    <property type="evidence" value="ECO:0007669"/>
    <property type="project" value="UniProtKB-SubCell"/>
</dbReference>
<evidence type="ECO:0000256" key="4">
    <source>
        <dbReference type="ARBA" id="ARBA00022692"/>
    </source>
</evidence>
<comment type="subcellular location">
    <subcellularLocation>
        <location evidence="1">Membrane</location>
        <topology evidence="1">Multi-pass membrane protein</topology>
    </subcellularLocation>
</comment>
<evidence type="ECO:0000256" key="3">
    <source>
        <dbReference type="ARBA" id="ARBA00022679"/>
    </source>
</evidence>
<evidence type="ECO:0000256" key="6">
    <source>
        <dbReference type="ARBA" id="ARBA00023136"/>
    </source>
</evidence>
<dbReference type="PANTHER" id="PTHR30576:SF0">
    <property type="entry name" value="UNDECAPRENYL-PHOSPHATE N-ACETYLGALACTOSAMINYL 1-PHOSPHATE TRANSFERASE-RELATED"/>
    <property type="match status" value="1"/>
</dbReference>
<protein>
    <submittedName>
        <fullName evidence="9">Exopolysaccharide biosynthesis polyprenyl glycosylphosphotransferase</fullName>
    </submittedName>
</protein>
<dbReference type="EMBL" id="DTOZ01000024">
    <property type="protein sequence ID" value="HGE77486.1"/>
    <property type="molecule type" value="Genomic_DNA"/>
</dbReference>
<reference evidence="9" key="1">
    <citation type="journal article" date="2020" name="mSystems">
        <title>Genome- and Community-Level Interaction Insights into Carbon Utilization and Element Cycling Functions of Hydrothermarchaeota in Hydrothermal Sediment.</title>
        <authorList>
            <person name="Zhou Z."/>
            <person name="Liu Y."/>
            <person name="Xu W."/>
            <person name="Pan J."/>
            <person name="Luo Z.H."/>
            <person name="Li M."/>
        </authorList>
    </citation>
    <scope>NUCLEOTIDE SEQUENCE [LARGE SCALE GENOMIC DNA]</scope>
    <source>
        <strain evidence="9">SpSt-961</strain>
    </source>
</reference>
<accession>A0A7V3VT92</accession>
<name>A0A7V3VT92_UNCW3</name>
<proteinExistence type="inferred from homology"/>
<sequence length="441" mass="52017">MVRLIFLLFDILTITSSFFLAKLLRFHSLGVFVRNEWTTLIFLIFTILLLNYFYDLYNHYFYAQLGRVFFKILNVWIIAFILFILVGFLTKFYFLINSRSFIFLFFVFFPILSSILRVVVTSTILTNYFNVSRNRITTIYVGPEERYSQFKNFFDNNVISGLNLISNQKDICVNSRQIFLFSEKDDYGELYKEIQRLAKPGVRLHIASPLLNELPMNWEWCKIENIPIYTFIVNSNKTWQEILRRFLDIIISSLCLIILFPLFIVVTIAIKLDSPGSVIYKQKRCGYLGKEFTFYKFRSMYNNNKDYALKREKEFKDYIENKTLKGKIIDNSEITPVGKVLRRTSIDEFPQFFNVLKGDMTLIGPRPPIPYEVKYYKDWHKDRLKVKPGISGLWQVYGRGSMPCDSSIFLDLLYTMNRSITLDLKLLFQTIPAVLLGKGAY</sequence>
<keyword evidence="5 7" id="KW-1133">Transmembrane helix</keyword>
<keyword evidence="3 9" id="KW-0808">Transferase</keyword>
<evidence type="ECO:0000256" key="5">
    <source>
        <dbReference type="ARBA" id="ARBA00022989"/>
    </source>
</evidence>
<dbReference type="GO" id="GO:0016780">
    <property type="term" value="F:phosphotransferase activity, for other substituted phosphate groups"/>
    <property type="evidence" value="ECO:0007669"/>
    <property type="project" value="TreeGrafter"/>
</dbReference>
<feature type="transmembrane region" description="Helical" evidence="7">
    <location>
        <begin position="246"/>
        <end position="270"/>
    </location>
</feature>
<evidence type="ECO:0000256" key="2">
    <source>
        <dbReference type="ARBA" id="ARBA00006464"/>
    </source>
</evidence>
<comment type="similarity">
    <text evidence="2">Belongs to the bacterial sugar transferase family.</text>
</comment>
<evidence type="ECO:0000313" key="9">
    <source>
        <dbReference type="EMBL" id="HGE77486.1"/>
    </source>
</evidence>
<comment type="caution">
    <text evidence="9">The sequence shown here is derived from an EMBL/GenBank/DDBJ whole genome shotgun (WGS) entry which is preliminary data.</text>
</comment>
<feature type="transmembrane region" description="Helical" evidence="7">
    <location>
        <begin position="102"/>
        <end position="125"/>
    </location>
</feature>
<dbReference type="AlphaFoldDB" id="A0A7V3VT92"/>
<keyword evidence="4 7" id="KW-0812">Transmembrane</keyword>
<feature type="transmembrane region" description="Helical" evidence="7">
    <location>
        <begin position="37"/>
        <end position="54"/>
    </location>
</feature>
<evidence type="ECO:0000259" key="8">
    <source>
        <dbReference type="Pfam" id="PF02397"/>
    </source>
</evidence>
<dbReference type="InterPro" id="IPR003362">
    <property type="entry name" value="Bact_transf"/>
</dbReference>
<evidence type="ECO:0000256" key="1">
    <source>
        <dbReference type="ARBA" id="ARBA00004141"/>
    </source>
</evidence>
<keyword evidence="6 7" id="KW-0472">Membrane</keyword>
<dbReference type="Pfam" id="PF02397">
    <property type="entry name" value="Bac_transf"/>
    <property type="match status" value="1"/>
</dbReference>
<organism evidence="9">
    <name type="scientific">candidate division WOR-3 bacterium</name>
    <dbReference type="NCBI Taxonomy" id="2052148"/>
    <lineage>
        <taxon>Bacteria</taxon>
        <taxon>Bacteria division WOR-3</taxon>
    </lineage>
</organism>
<dbReference type="InterPro" id="IPR017475">
    <property type="entry name" value="EPS_sugar_tfrase"/>
</dbReference>
<dbReference type="PANTHER" id="PTHR30576">
    <property type="entry name" value="COLANIC BIOSYNTHESIS UDP-GLUCOSE LIPID CARRIER TRANSFERASE"/>
    <property type="match status" value="1"/>
</dbReference>
<evidence type="ECO:0000256" key="7">
    <source>
        <dbReference type="SAM" id="Phobius"/>
    </source>
</evidence>
<feature type="transmembrane region" description="Helical" evidence="7">
    <location>
        <begin position="75"/>
        <end position="96"/>
    </location>
</feature>
<gene>
    <name evidence="9" type="ORF">ENX68_00600</name>
</gene>
<feature type="domain" description="Bacterial sugar transferase" evidence="8">
    <location>
        <begin position="244"/>
        <end position="435"/>
    </location>
</feature>